<feature type="domain" description="GFO/IDH/MocA-like oxidoreductase" evidence="4">
    <location>
        <begin position="139"/>
        <end position="285"/>
    </location>
</feature>
<dbReference type="Gene3D" id="3.40.50.720">
    <property type="entry name" value="NAD(P)-binding Rossmann-like Domain"/>
    <property type="match status" value="1"/>
</dbReference>
<evidence type="ECO:0000259" key="3">
    <source>
        <dbReference type="Pfam" id="PF01408"/>
    </source>
</evidence>
<dbReference type="PANTHER" id="PTHR43708:SF5">
    <property type="entry name" value="CONSERVED EXPRESSED OXIDOREDUCTASE (EUROFUNG)-RELATED"/>
    <property type="match status" value="1"/>
</dbReference>
<dbReference type="AlphaFoldDB" id="A0AAU7RZW5"/>
<organism evidence="5">
    <name type="scientific">Rhizobium sp. ZPR3</name>
    <dbReference type="NCBI Taxonomy" id="3158967"/>
    <lineage>
        <taxon>Bacteria</taxon>
        <taxon>Pseudomonadati</taxon>
        <taxon>Pseudomonadota</taxon>
        <taxon>Alphaproteobacteria</taxon>
        <taxon>Hyphomicrobiales</taxon>
        <taxon>Rhizobiaceae</taxon>
        <taxon>Rhizobium/Agrobacterium group</taxon>
        <taxon>Rhizobium</taxon>
    </lineage>
</organism>
<dbReference type="RefSeq" id="WP_349960123.1">
    <property type="nucleotide sequence ID" value="NZ_CP157961.1"/>
</dbReference>
<dbReference type="Pfam" id="PF01408">
    <property type="entry name" value="GFO_IDH_MocA"/>
    <property type="match status" value="1"/>
</dbReference>
<geneLocation type="plasmid" evidence="5">
    <name>unnamed1</name>
</geneLocation>
<evidence type="ECO:0000313" key="5">
    <source>
        <dbReference type="EMBL" id="XBT95769.1"/>
    </source>
</evidence>
<dbReference type="GO" id="GO:0016491">
    <property type="term" value="F:oxidoreductase activity"/>
    <property type="evidence" value="ECO:0007669"/>
    <property type="project" value="UniProtKB-KW"/>
</dbReference>
<comment type="similarity">
    <text evidence="1">Belongs to the Gfo/Idh/MocA family.</text>
</comment>
<dbReference type="GO" id="GO:0000166">
    <property type="term" value="F:nucleotide binding"/>
    <property type="evidence" value="ECO:0007669"/>
    <property type="project" value="InterPro"/>
</dbReference>
<feature type="domain" description="Gfo/Idh/MocA-like oxidoreductase N-terminal" evidence="3">
    <location>
        <begin position="5"/>
        <end position="125"/>
    </location>
</feature>
<dbReference type="EMBL" id="CP157961">
    <property type="protein sequence ID" value="XBT95769.1"/>
    <property type="molecule type" value="Genomic_DNA"/>
</dbReference>
<protein>
    <submittedName>
        <fullName evidence="5">Gfo/Idh/MocA family oxidoreductase</fullName>
    </submittedName>
</protein>
<gene>
    <name evidence="5" type="ORF">ABM479_19695</name>
</gene>
<sequence length="391" mass="41586">MSNGIGIVGAGMIGAAHAFGYRNHLSRFASRLEGLNLSVVADPNAALARQLAESFGFSRTVSDWKEVISDPQVGIISVALPNFLHVEAVEAALAAGKHVLCEKPLALSASEARGLYEKSKSSKACAATVFNYRRIPAVTEIRDMISAGELGEIVNILVQFQCEYAADPKLPHSWRYERHRAGPGALLDIGTHAIDTARFLCGEVLEVAGAVSTISIKERFLPASATVGHSRVELSSDRRPVDNDDVMSALLRFDNGAQGLFSSSRVAIGMGNTLSFEVFGTKATARFSTQSINQYQIARFDGTGQTPFATVFNRPSSPNVGSMLPVPFDGVAVGYAEVFGFMIHDFLAAIAQARPISDGTLLDGLRAAEVLDAIQASADGGSSVRVNRSPV</sequence>
<dbReference type="SUPFAM" id="SSF51735">
    <property type="entry name" value="NAD(P)-binding Rossmann-fold domains"/>
    <property type="match status" value="1"/>
</dbReference>
<dbReference type="InterPro" id="IPR051317">
    <property type="entry name" value="Gfo/Idh/MocA_oxidoreduct"/>
</dbReference>
<dbReference type="SUPFAM" id="SSF55347">
    <property type="entry name" value="Glyceraldehyde-3-phosphate dehydrogenase-like, C-terminal domain"/>
    <property type="match status" value="1"/>
</dbReference>
<dbReference type="Pfam" id="PF22725">
    <property type="entry name" value="GFO_IDH_MocA_C3"/>
    <property type="match status" value="1"/>
</dbReference>
<evidence type="ECO:0000259" key="4">
    <source>
        <dbReference type="Pfam" id="PF22725"/>
    </source>
</evidence>
<reference evidence="5" key="1">
    <citation type="submission" date="2024-06" db="EMBL/GenBank/DDBJ databases">
        <authorList>
            <person name="Li T."/>
            <person name="Gao R."/>
        </authorList>
    </citation>
    <scope>NUCLEOTIDE SEQUENCE</scope>
    <source>
        <strain evidence="5">ZPR3</strain>
        <plasmid evidence="5">unnamed1</plasmid>
    </source>
</reference>
<dbReference type="InterPro" id="IPR000683">
    <property type="entry name" value="Gfo/Idh/MocA-like_OxRdtase_N"/>
</dbReference>
<evidence type="ECO:0000256" key="1">
    <source>
        <dbReference type="ARBA" id="ARBA00010928"/>
    </source>
</evidence>
<keyword evidence="5" id="KW-0614">Plasmid</keyword>
<proteinExistence type="inferred from homology"/>
<dbReference type="InterPro" id="IPR055170">
    <property type="entry name" value="GFO_IDH_MocA-like_dom"/>
</dbReference>
<evidence type="ECO:0000256" key="2">
    <source>
        <dbReference type="ARBA" id="ARBA00023002"/>
    </source>
</evidence>
<dbReference type="InterPro" id="IPR036291">
    <property type="entry name" value="NAD(P)-bd_dom_sf"/>
</dbReference>
<accession>A0AAU7RZW5</accession>
<keyword evidence="2" id="KW-0560">Oxidoreductase</keyword>
<name>A0AAU7RZW5_9HYPH</name>
<dbReference type="Gene3D" id="3.30.360.10">
    <property type="entry name" value="Dihydrodipicolinate Reductase, domain 2"/>
    <property type="match status" value="1"/>
</dbReference>
<dbReference type="PANTHER" id="PTHR43708">
    <property type="entry name" value="CONSERVED EXPRESSED OXIDOREDUCTASE (EUROFUNG)"/>
    <property type="match status" value="1"/>
</dbReference>